<dbReference type="AlphaFoldDB" id="A0A679J7I2"/>
<sequence>MRIVTWMIVLVGVLGGAYGSLSQARAAPLPVAAVAGTAGTELVEKAHWRRHHWRRRHHWHRRHYWHRPHYGYRRHYWRPRYYRPIYGYHRPAYGWRRPHWHRRHHWHRHHWHRRHHHWRRFY</sequence>
<proteinExistence type="predicted"/>
<dbReference type="EMBL" id="LR743504">
    <property type="protein sequence ID" value="CAA2103869.1"/>
    <property type="molecule type" value="Genomic_DNA"/>
</dbReference>
<organism evidence="1">
    <name type="scientific">Methylobacterium bullatum</name>
    <dbReference type="NCBI Taxonomy" id="570505"/>
    <lineage>
        <taxon>Bacteria</taxon>
        <taxon>Pseudomonadati</taxon>
        <taxon>Pseudomonadota</taxon>
        <taxon>Alphaproteobacteria</taxon>
        <taxon>Hyphomicrobiales</taxon>
        <taxon>Methylobacteriaceae</taxon>
        <taxon>Methylobacterium</taxon>
    </lineage>
</organism>
<protein>
    <recommendedName>
        <fullName evidence="2">VrrB protein</fullName>
    </recommendedName>
</protein>
<name>A0A679J7I2_9HYPH</name>
<accession>A0A679J7I2</accession>
<reference evidence="1" key="1">
    <citation type="submission" date="2019-12" db="EMBL/GenBank/DDBJ databases">
        <authorList>
            <person name="Cremers G."/>
        </authorList>
    </citation>
    <scope>NUCLEOTIDE SEQUENCE</scope>
    <source>
        <strain evidence="1">Mbul1</strain>
    </source>
</reference>
<evidence type="ECO:0008006" key="2">
    <source>
        <dbReference type="Google" id="ProtNLM"/>
    </source>
</evidence>
<evidence type="ECO:0000313" key="1">
    <source>
        <dbReference type="EMBL" id="CAA2103869.1"/>
    </source>
</evidence>
<gene>
    <name evidence="1" type="ORF">MBUL_02415</name>
</gene>